<evidence type="ECO:0000313" key="2">
    <source>
        <dbReference type="Proteomes" id="UP000011666"/>
    </source>
</evidence>
<proteinExistence type="predicted"/>
<name>M0QS89_9ACTN</name>
<gene>
    <name evidence="1" type="ORF">GS4_47_00170</name>
</gene>
<dbReference type="AlphaFoldDB" id="M0QS89"/>
<keyword evidence="2" id="KW-1185">Reference proteome</keyword>
<protein>
    <submittedName>
        <fullName evidence="1">Uncharacterized protein</fullName>
    </submittedName>
</protein>
<dbReference type="Proteomes" id="UP000011666">
    <property type="component" value="Unassembled WGS sequence"/>
</dbReference>
<dbReference type="EMBL" id="BANX01000047">
    <property type="protein sequence ID" value="GAC71027.1"/>
    <property type="molecule type" value="Genomic_DNA"/>
</dbReference>
<evidence type="ECO:0000313" key="1">
    <source>
        <dbReference type="EMBL" id="GAC71027.1"/>
    </source>
</evidence>
<dbReference type="STRING" id="1223545.GS4_47_00170"/>
<reference evidence="1 2" key="1">
    <citation type="submission" date="2013-01" db="EMBL/GenBank/DDBJ databases">
        <title>Whole genome shotgun sequence of Gordonia soli NBRC 108243.</title>
        <authorList>
            <person name="Isaki-Nakamura S."/>
            <person name="Hosoyama A."/>
            <person name="Tsuchikane K."/>
            <person name="Ando Y."/>
            <person name="Baba S."/>
            <person name="Ohji S."/>
            <person name="Hamada M."/>
            <person name="Tamura T."/>
            <person name="Yamazoe A."/>
            <person name="Yamazaki S."/>
            <person name="Fujita N."/>
        </authorList>
    </citation>
    <scope>NUCLEOTIDE SEQUENCE [LARGE SCALE GENOMIC DNA]</scope>
    <source>
        <strain evidence="1 2">NBRC 108243</strain>
    </source>
</reference>
<organism evidence="1 2">
    <name type="scientific">Gordonia soli NBRC 108243</name>
    <dbReference type="NCBI Taxonomy" id="1223545"/>
    <lineage>
        <taxon>Bacteria</taxon>
        <taxon>Bacillati</taxon>
        <taxon>Actinomycetota</taxon>
        <taxon>Actinomycetes</taxon>
        <taxon>Mycobacteriales</taxon>
        <taxon>Gordoniaceae</taxon>
        <taxon>Gordonia</taxon>
    </lineage>
</organism>
<accession>M0QS89</accession>
<dbReference type="RefSeq" id="WP_007625645.1">
    <property type="nucleotide sequence ID" value="NZ_BANX01000047.1"/>
</dbReference>
<sequence>MPDTLKEAVTEGFWVLAECHAIARGARPMSLPGIPVRESILGQLSVVEAMGTDQQRAQAAESRAFIEESFHA</sequence>
<comment type="caution">
    <text evidence="1">The sequence shown here is derived from an EMBL/GenBank/DDBJ whole genome shotgun (WGS) entry which is preliminary data.</text>
</comment>